<keyword evidence="3 6" id="KW-1133">Transmembrane helix</keyword>
<evidence type="ECO:0000256" key="6">
    <source>
        <dbReference type="SAM" id="Phobius"/>
    </source>
</evidence>
<evidence type="ECO:0000313" key="8">
    <source>
        <dbReference type="Proteomes" id="UP000243723"/>
    </source>
</evidence>
<dbReference type="GO" id="GO:0005783">
    <property type="term" value="C:endoplasmic reticulum"/>
    <property type="evidence" value="ECO:0007669"/>
    <property type="project" value="TreeGrafter"/>
</dbReference>
<name>A0A2P8A092_9PEZI</name>
<dbReference type="PANTHER" id="PTHR13396">
    <property type="entry name" value="NEDD4 FAMILY INTERACTING PROTEIN 1/2"/>
    <property type="match status" value="1"/>
</dbReference>
<feature type="compositionally biased region" description="Basic and acidic residues" evidence="5">
    <location>
        <begin position="1"/>
        <end position="11"/>
    </location>
</feature>
<dbReference type="PANTHER" id="PTHR13396:SF5">
    <property type="entry name" value="NEDD4 FAMILY INTERACTING PROTEIN"/>
    <property type="match status" value="1"/>
</dbReference>
<dbReference type="OrthoDB" id="10003116at2759"/>
<evidence type="ECO:0000256" key="4">
    <source>
        <dbReference type="ARBA" id="ARBA00023136"/>
    </source>
</evidence>
<evidence type="ECO:0000256" key="2">
    <source>
        <dbReference type="ARBA" id="ARBA00022692"/>
    </source>
</evidence>
<dbReference type="GO" id="GO:0031398">
    <property type="term" value="P:positive regulation of protein ubiquitination"/>
    <property type="evidence" value="ECO:0007669"/>
    <property type="project" value="TreeGrafter"/>
</dbReference>
<evidence type="ECO:0000256" key="1">
    <source>
        <dbReference type="ARBA" id="ARBA00004141"/>
    </source>
</evidence>
<proteinExistence type="predicted"/>
<dbReference type="GO" id="GO:0006511">
    <property type="term" value="P:ubiquitin-dependent protein catabolic process"/>
    <property type="evidence" value="ECO:0007669"/>
    <property type="project" value="TreeGrafter"/>
</dbReference>
<feature type="transmembrane region" description="Helical" evidence="6">
    <location>
        <begin position="295"/>
        <end position="316"/>
    </location>
</feature>
<sequence>MSPQRYERVAEIEDDDLPITDNELHHQDPVPNSPPPSFRSHASSRRSSAQHHTAESEVERSLDDAFGGSHESDDDEDEESRRLVSRTNSVAPPRPGNVERRNTEFPSVPSAARSGQVYGGGSSTRDGVFANISAKPVAGVDDLEEKPPTYEQAAADATPPYWETTILTPGGYSSDDVFVDGLMVGSMFSFVWNALISMSFQLIGFLLTYLLHTTHAAKHGSRAGLGITLIQYGFTFRSMPVDGPNFTGGDPDPNTVGGAVPSDPNSHDFDPHNVAGDANGPVGGGMMGGGSSSDWISYVLMIAGWFLLIKASSDFVRARRQEMLIRNSENRGLPVPIVAEGEGERAV</sequence>
<accession>A0A2P8A092</accession>
<protein>
    <recommendedName>
        <fullName evidence="9">Metal homeostatis protein BSD2</fullName>
    </recommendedName>
</protein>
<feature type="compositionally biased region" description="Low complexity" evidence="5">
    <location>
        <begin position="38"/>
        <end position="51"/>
    </location>
</feature>
<comment type="caution">
    <text evidence="7">The sequence shown here is derived from an EMBL/GenBank/DDBJ whole genome shotgun (WGS) entry which is preliminary data.</text>
</comment>
<dbReference type="Proteomes" id="UP000243723">
    <property type="component" value="Unassembled WGS sequence"/>
</dbReference>
<feature type="compositionally biased region" description="Basic and acidic residues" evidence="5">
    <location>
        <begin position="52"/>
        <end position="63"/>
    </location>
</feature>
<keyword evidence="2 6" id="KW-0812">Transmembrane</keyword>
<dbReference type="CDD" id="cd22212">
    <property type="entry name" value="NDFIP-like"/>
    <property type="match status" value="1"/>
</dbReference>
<dbReference type="GO" id="GO:0007034">
    <property type="term" value="P:vacuolar transport"/>
    <property type="evidence" value="ECO:0007669"/>
    <property type="project" value="InterPro"/>
</dbReference>
<dbReference type="GO" id="GO:0048471">
    <property type="term" value="C:perinuclear region of cytoplasm"/>
    <property type="evidence" value="ECO:0007669"/>
    <property type="project" value="TreeGrafter"/>
</dbReference>
<dbReference type="GO" id="GO:0016020">
    <property type="term" value="C:membrane"/>
    <property type="evidence" value="ECO:0007669"/>
    <property type="project" value="UniProtKB-SubCell"/>
</dbReference>
<evidence type="ECO:0000313" key="7">
    <source>
        <dbReference type="EMBL" id="PSK53884.1"/>
    </source>
</evidence>
<reference evidence="7 8" key="1">
    <citation type="submission" date="2017-05" db="EMBL/GenBank/DDBJ databases">
        <title>Draft genome sequence of Elsinoe australis.</title>
        <authorList>
            <person name="Cheng Q."/>
        </authorList>
    </citation>
    <scope>NUCLEOTIDE SEQUENCE [LARGE SCALE GENOMIC DNA]</scope>
    <source>
        <strain evidence="7 8">NL1</strain>
    </source>
</reference>
<evidence type="ECO:0008006" key="9">
    <source>
        <dbReference type="Google" id="ProtNLM"/>
    </source>
</evidence>
<dbReference type="Pfam" id="PF10176">
    <property type="entry name" value="NEDD4_Bsd2"/>
    <property type="match status" value="1"/>
</dbReference>
<keyword evidence="8" id="KW-1185">Reference proteome</keyword>
<dbReference type="InterPro" id="IPR019325">
    <property type="entry name" value="NEDD4/Bsd2"/>
</dbReference>
<dbReference type="GO" id="GO:0030001">
    <property type="term" value="P:metal ion transport"/>
    <property type="evidence" value="ECO:0007669"/>
    <property type="project" value="InterPro"/>
</dbReference>
<comment type="subcellular location">
    <subcellularLocation>
        <location evidence="1">Membrane</location>
        <topology evidence="1">Multi-pass membrane protein</topology>
    </subcellularLocation>
</comment>
<keyword evidence="4 6" id="KW-0472">Membrane</keyword>
<gene>
    <name evidence="7" type="ORF">B9Z65_7690</name>
</gene>
<feature type="region of interest" description="Disordered" evidence="5">
    <location>
        <begin position="1"/>
        <end position="122"/>
    </location>
</feature>
<dbReference type="STRING" id="40998.A0A2P8A092"/>
<dbReference type="AlphaFoldDB" id="A0A2P8A092"/>
<feature type="transmembrane region" description="Helical" evidence="6">
    <location>
        <begin position="190"/>
        <end position="211"/>
    </location>
</feature>
<organism evidence="7 8">
    <name type="scientific">Elsinoe australis</name>
    <dbReference type="NCBI Taxonomy" id="40998"/>
    <lineage>
        <taxon>Eukaryota</taxon>
        <taxon>Fungi</taxon>
        <taxon>Dikarya</taxon>
        <taxon>Ascomycota</taxon>
        <taxon>Pezizomycotina</taxon>
        <taxon>Dothideomycetes</taxon>
        <taxon>Dothideomycetidae</taxon>
        <taxon>Myriangiales</taxon>
        <taxon>Elsinoaceae</taxon>
        <taxon>Elsinoe</taxon>
    </lineage>
</organism>
<evidence type="ECO:0000256" key="3">
    <source>
        <dbReference type="ARBA" id="ARBA00022989"/>
    </source>
</evidence>
<evidence type="ECO:0000256" key="5">
    <source>
        <dbReference type="SAM" id="MobiDB-lite"/>
    </source>
</evidence>
<dbReference type="EMBL" id="NHZQ01000087">
    <property type="protein sequence ID" value="PSK53884.1"/>
    <property type="molecule type" value="Genomic_DNA"/>
</dbReference>
<dbReference type="GO" id="GO:0005794">
    <property type="term" value="C:Golgi apparatus"/>
    <property type="evidence" value="ECO:0007669"/>
    <property type="project" value="TreeGrafter"/>
</dbReference>